<evidence type="ECO:0000313" key="2">
    <source>
        <dbReference type="Proteomes" id="UP000006729"/>
    </source>
</evidence>
<organism evidence="1 2">
    <name type="scientific">Populus trichocarpa</name>
    <name type="common">Western balsam poplar</name>
    <name type="synonym">Populus balsamifera subsp. trichocarpa</name>
    <dbReference type="NCBI Taxonomy" id="3694"/>
    <lineage>
        <taxon>Eukaryota</taxon>
        <taxon>Viridiplantae</taxon>
        <taxon>Streptophyta</taxon>
        <taxon>Embryophyta</taxon>
        <taxon>Tracheophyta</taxon>
        <taxon>Spermatophyta</taxon>
        <taxon>Magnoliopsida</taxon>
        <taxon>eudicotyledons</taxon>
        <taxon>Gunneridae</taxon>
        <taxon>Pentapetalae</taxon>
        <taxon>rosids</taxon>
        <taxon>fabids</taxon>
        <taxon>Malpighiales</taxon>
        <taxon>Salicaceae</taxon>
        <taxon>Saliceae</taxon>
        <taxon>Populus</taxon>
    </lineage>
</organism>
<protein>
    <submittedName>
        <fullName evidence="1">Uncharacterized protein</fullName>
    </submittedName>
</protein>
<reference evidence="1 2" key="1">
    <citation type="journal article" date="2006" name="Science">
        <title>The genome of black cottonwood, Populus trichocarpa (Torr. &amp; Gray).</title>
        <authorList>
            <person name="Tuskan G.A."/>
            <person name="Difazio S."/>
            <person name="Jansson S."/>
            <person name="Bohlmann J."/>
            <person name="Grigoriev I."/>
            <person name="Hellsten U."/>
            <person name="Putnam N."/>
            <person name="Ralph S."/>
            <person name="Rombauts S."/>
            <person name="Salamov A."/>
            <person name="Schein J."/>
            <person name="Sterck L."/>
            <person name="Aerts A."/>
            <person name="Bhalerao R.R."/>
            <person name="Bhalerao R.P."/>
            <person name="Blaudez D."/>
            <person name="Boerjan W."/>
            <person name="Brun A."/>
            <person name="Brunner A."/>
            <person name="Busov V."/>
            <person name="Campbell M."/>
            <person name="Carlson J."/>
            <person name="Chalot M."/>
            <person name="Chapman J."/>
            <person name="Chen G.L."/>
            <person name="Cooper D."/>
            <person name="Coutinho P.M."/>
            <person name="Couturier J."/>
            <person name="Covert S."/>
            <person name="Cronk Q."/>
            <person name="Cunningham R."/>
            <person name="Davis J."/>
            <person name="Degroeve S."/>
            <person name="Dejardin A."/>
            <person name="Depamphilis C."/>
            <person name="Detter J."/>
            <person name="Dirks B."/>
            <person name="Dubchak I."/>
            <person name="Duplessis S."/>
            <person name="Ehlting J."/>
            <person name="Ellis B."/>
            <person name="Gendler K."/>
            <person name="Goodstein D."/>
            <person name="Gribskov M."/>
            <person name="Grimwood J."/>
            <person name="Groover A."/>
            <person name="Gunter L."/>
            <person name="Hamberger B."/>
            <person name="Heinze B."/>
            <person name="Helariutta Y."/>
            <person name="Henrissat B."/>
            <person name="Holligan D."/>
            <person name="Holt R."/>
            <person name="Huang W."/>
            <person name="Islam-Faridi N."/>
            <person name="Jones S."/>
            <person name="Jones-Rhoades M."/>
            <person name="Jorgensen R."/>
            <person name="Joshi C."/>
            <person name="Kangasjarvi J."/>
            <person name="Karlsson J."/>
            <person name="Kelleher C."/>
            <person name="Kirkpatrick R."/>
            <person name="Kirst M."/>
            <person name="Kohler A."/>
            <person name="Kalluri U."/>
            <person name="Larimer F."/>
            <person name="Leebens-Mack J."/>
            <person name="Leple J.C."/>
            <person name="Locascio P."/>
            <person name="Lou Y."/>
            <person name="Lucas S."/>
            <person name="Martin F."/>
            <person name="Montanini B."/>
            <person name="Napoli C."/>
            <person name="Nelson D.R."/>
            <person name="Nelson C."/>
            <person name="Nieminen K."/>
            <person name="Nilsson O."/>
            <person name="Pereda V."/>
            <person name="Peter G."/>
            <person name="Philippe R."/>
            <person name="Pilate G."/>
            <person name="Poliakov A."/>
            <person name="Razumovskaya J."/>
            <person name="Richardson P."/>
            <person name="Rinaldi C."/>
            <person name="Ritland K."/>
            <person name="Rouze P."/>
            <person name="Ryaboy D."/>
            <person name="Schmutz J."/>
            <person name="Schrader J."/>
            <person name="Segerman B."/>
            <person name="Shin H."/>
            <person name="Siddiqui A."/>
            <person name="Sterky F."/>
            <person name="Terry A."/>
            <person name="Tsai C.J."/>
            <person name="Uberbacher E."/>
            <person name="Unneberg P."/>
            <person name="Vahala J."/>
            <person name="Wall K."/>
            <person name="Wessler S."/>
            <person name="Yang G."/>
            <person name="Yin T."/>
            <person name="Douglas C."/>
            <person name="Marra M."/>
            <person name="Sandberg G."/>
            <person name="Van de Peer Y."/>
            <person name="Rokhsar D."/>
        </authorList>
    </citation>
    <scope>NUCLEOTIDE SEQUENCE [LARGE SCALE GENOMIC DNA]</scope>
    <source>
        <strain evidence="2">cv. Nisqually</strain>
    </source>
</reference>
<dbReference type="EMBL" id="CM009307">
    <property type="protein sequence ID" value="PNS93328.1"/>
    <property type="molecule type" value="Genomic_DNA"/>
</dbReference>
<gene>
    <name evidence="1" type="ORF">POPTR_018G082000</name>
</gene>
<keyword evidence="2" id="KW-1185">Reference proteome</keyword>
<dbReference type="Proteomes" id="UP000006729">
    <property type="component" value="Chromosome 18"/>
</dbReference>
<accession>A0A2K1WXS7</accession>
<dbReference type="AlphaFoldDB" id="A0A2K1WXS7"/>
<proteinExistence type="predicted"/>
<dbReference type="InParanoid" id="A0A2K1WXS7"/>
<evidence type="ECO:0000313" key="1">
    <source>
        <dbReference type="EMBL" id="PNS93328.1"/>
    </source>
</evidence>
<sequence length="76" mass="8589">MGGDISGWSARPLKSQLRRTRPLIQIIIAPPLFTWKYFQKSDKKPQTDITFGISTKKDARHACLNQNLKSRGTSST</sequence>
<name>A0A2K1WXS7_POPTR</name>